<proteinExistence type="predicted"/>
<gene>
    <name evidence="2" type="ORF">Lbru_0778</name>
</gene>
<keyword evidence="1" id="KW-0812">Transmembrane</keyword>
<feature type="transmembrane region" description="Helical" evidence="1">
    <location>
        <begin position="41"/>
        <end position="58"/>
    </location>
</feature>
<protein>
    <submittedName>
        <fullName evidence="2">Uncharacterized protein</fullName>
    </submittedName>
</protein>
<evidence type="ECO:0000313" key="3">
    <source>
        <dbReference type="Proteomes" id="UP000054742"/>
    </source>
</evidence>
<organism evidence="2 3">
    <name type="scientific">Legionella brunensis</name>
    <dbReference type="NCBI Taxonomy" id="29422"/>
    <lineage>
        <taxon>Bacteria</taxon>
        <taxon>Pseudomonadati</taxon>
        <taxon>Pseudomonadota</taxon>
        <taxon>Gammaproteobacteria</taxon>
        <taxon>Legionellales</taxon>
        <taxon>Legionellaceae</taxon>
        <taxon>Legionella</taxon>
    </lineage>
</organism>
<evidence type="ECO:0000256" key="1">
    <source>
        <dbReference type="SAM" id="Phobius"/>
    </source>
</evidence>
<dbReference type="OrthoDB" id="5648959at2"/>
<accession>A0A0W0SSQ3</accession>
<dbReference type="PATRIC" id="fig|29422.6.peg.812"/>
<comment type="caution">
    <text evidence="2">The sequence shown here is derived from an EMBL/GenBank/DDBJ whole genome shotgun (WGS) entry which is preliminary data.</text>
</comment>
<dbReference type="EMBL" id="LNXV01000005">
    <property type="protein sequence ID" value="KTC86284.1"/>
    <property type="molecule type" value="Genomic_DNA"/>
</dbReference>
<name>A0A0W0SSQ3_9GAMM</name>
<evidence type="ECO:0000313" key="2">
    <source>
        <dbReference type="EMBL" id="KTC86284.1"/>
    </source>
</evidence>
<dbReference type="AlphaFoldDB" id="A0A0W0SSQ3"/>
<reference evidence="2 3" key="1">
    <citation type="submission" date="2015-11" db="EMBL/GenBank/DDBJ databases">
        <title>Genomic analysis of 38 Legionella species identifies large and diverse effector repertoires.</title>
        <authorList>
            <person name="Burstein D."/>
            <person name="Amaro F."/>
            <person name="Zusman T."/>
            <person name="Lifshitz Z."/>
            <person name="Cohen O."/>
            <person name="Gilbert J.A."/>
            <person name="Pupko T."/>
            <person name="Shuman H.A."/>
            <person name="Segal G."/>
        </authorList>
    </citation>
    <scope>NUCLEOTIDE SEQUENCE [LARGE SCALE GENOMIC DNA]</scope>
    <source>
        <strain evidence="2 3">ATCC 43878</strain>
    </source>
</reference>
<keyword evidence="1" id="KW-0472">Membrane</keyword>
<keyword evidence="1" id="KW-1133">Transmembrane helix</keyword>
<dbReference type="STRING" id="29422.Lbru_0778"/>
<dbReference type="RefSeq" id="WP_131793538.1">
    <property type="nucleotide sequence ID" value="NZ_CAAAHU010000010.1"/>
</dbReference>
<keyword evidence="3" id="KW-1185">Reference proteome</keyword>
<dbReference type="Proteomes" id="UP000054742">
    <property type="component" value="Unassembled WGS sequence"/>
</dbReference>
<sequence>MSSRKELRKSIDQLEVKIQMERGRLTEHQLYFRRLKERNRYLLLALLIPTFIAGWQEGKMAAEKKEGRVKSFAKFMLGTALATVRTQKLLK</sequence>